<dbReference type="Pfam" id="PF10022">
    <property type="entry name" value="DUF2264"/>
    <property type="match status" value="1"/>
</dbReference>
<feature type="domain" description="DUF2264" evidence="1">
    <location>
        <begin position="50"/>
        <end position="410"/>
    </location>
</feature>
<dbReference type="InterPro" id="IPR049349">
    <property type="entry name" value="DUF2264_N"/>
</dbReference>
<dbReference type="KEGG" id="vbh:CMV30_16505"/>
<dbReference type="Proteomes" id="UP000217265">
    <property type="component" value="Chromosome"/>
</dbReference>
<reference evidence="2 3" key="1">
    <citation type="submission" date="2017-09" db="EMBL/GenBank/DDBJ databases">
        <title>Complete genome sequence of Verrucomicrobial strain HZ-65, isolated from freshwater.</title>
        <authorList>
            <person name="Choi A."/>
        </authorList>
    </citation>
    <scope>NUCLEOTIDE SEQUENCE [LARGE SCALE GENOMIC DNA]</scope>
    <source>
        <strain evidence="2 3">HZ-65</strain>
    </source>
</reference>
<dbReference type="AlphaFoldDB" id="A0A290Q9Q2"/>
<keyword evidence="3" id="KW-1185">Reference proteome</keyword>
<protein>
    <recommendedName>
        <fullName evidence="1">DUF2264 domain-containing protein</fullName>
    </recommendedName>
</protein>
<dbReference type="OrthoDB" id="9813465at2"/>
<dbReference type="EMBL" id="CP023344">
    <property type="protein sequence ID" value="ATC65415.1"/>
    <property type="molecule type" value="Genomic_DNA"/>
</dbReference>
<gene>
    <name evidence="2" type="ORF">CMV30_16505</name>
</gene>
<evidence type="ECO:0000313" key="3">
    <source>
        <dbReference type="Proteomes" id="UP000217265"/>
    </source>
</evidence>
<organism evidence="2 3">
    <name type="scientific">Nibricoccus aquaticus</name>
    <dbReference type="NCBI Taxonomy" id="2576891"/>
    <lineage>
        <taxon>Bacteria</taxon>
        <taxon>Pseudomonadati</taxon>
        <taxon>Verrucomicrobiota</taxon>
        <taxon>Opitutia</taxon>
        <taxon>Opitutales</taxon>
        <taxon>Opitutaceae</taxon>
        <taxon>Nibricoccus</taxon>
    </lineage>
</organism>
<name>A0A290Q9Q2_9BACT</name>
<dbReference type="PANTHER" id="PTHR35339">
    <property type="entry name" value="LINALOOL DEHYDRATASE_ISOMERASE DOMAIN-CONTAINING PROTEIN"/>
    <property type="match status" value="1"/>
</dbReference>
<proteinExistence type="predicted"/>
<evidence type="ECO:0000313" key="2">
    <source>
        <dbReference type="EMBL" id="ATC65415.1"/>
    </source>
</evidence>
<dbReference type="InterPro" id="IPR016624">
    <property type="entry name" value="UCP014753"/>
</dbReference>
<sequence>MRGATILPAICGAHRDCRRLPSSPNCAEPFMRFVPENPDFRLSPFSGMAREHWVQAAVFLLEGVFAHLGNVREPLVFPRRSPEAYPRPGATWVSLRAQEMEGLARTFLIAAPLIEENPDLMVRGINVRDYYARQILQACDPSSPTFMGHAEDIARANGGQLAQQLVEVAALCIGLMSARTSVWSQYSEMERATIAACFHDHAHGKTHPHNWRFFNVLTGAFLEANEVAVDAVAMDGHLHALMAFYAGDGWYRDGLEFDYYSAWAFQFYGALWCDWTGYQRRPETARMIERRHGELMAVYPHFFGRNGESLLWGRSAIYRCAASSPLVAAFRLRETPIDPGWARRIASGNLLQFLGRDDLWMDEIPSLGFFGPCDPVLQSYSCAASPFWLAKIFQALSLPKDSPFWTAVENEGEWPRLGSGVQTVLLERPGLMATIHGSTGAAECRPGKLALAQSWYQRLAFNTAFPWEADDEAGATAMSYSLRRLGEDSSEAAGKWATPVAMRHGGFRDGVLYRQIIFRRNSPMPDVVIDLADIVIPGGVLRVDRVRADGECELRLGHFGLPHLHGMAPEIREWREDGAQFATAVCGERGLLLATYRGWSGVAAQVHTCKNVEAETSTVLYAVRSRGERMAEVSLLVTLMLHRTDGRHWTASETDLVREIVPATDCEAGVTVCFKDGEERTVDFSRIEGRLGG</sequence>
<accession>A0A290Q9Q2</accession>
<dbReference type="PANTHER" id="PTHR35339:SF4">
    <property type="entry name" value="LINALOOL DEHYDRATASE_ISOMERASE DOMAIN-CONTAINING PROTEIN"/>
    <property type="match status" value="1"/>
</dbReference>
<evidence type="ECO:0000259" key="1">
    <source>
        <dbReference type="Pfam" id="PF10022"/>
    </source>
</evidence>